<accession>A0ABS7L6V8</accession>
<name>A0ABS7L6V8_9FIRM</name>
<dbReference type="Proteomes" id="UP000779049">
    <property type="component" value="Unassembled WGS sequence"/>
</dbReference>
<proteinExistence type="predicted"/>
<sequence length="289" mass="34324">MVYLEEFTFPDIEQEYTFLMQLKRTCYNTVYPFQILSSHQLRYLEFEPVTILYGGNGSGKSTALNVMAEKIGLKRDTLYNRSSFFEDYTAMCDCEIRSDIPADSRIITSDDVFDYMLHLREMNMGIDRKREALFDEYLNAKYSHFQMRSLEDYEQLKKVNMARSKTQSRYVRENLMENIREQSNGESAFFYFTEKIKDDGLYLLDEPENSLAPKRQQELAEFLQNSARFFGCQFVIATHSPFLLAIRGARIYDLDENSVDVKRWTELPNVRSYFEFFEKYKDEFTSSRQ</sequence>
<evidence type="ECO:0000313" key="2">
    <source>
        <dbReference type="EMBL" id="MBY0758803.1"/>
    </source>
</evidence>
<dbReference type="SUPFAM" id="SSF52540">
    <property type="entry name" value="P-loop containing nucleoside triphosphate hydrolases"/>
    <property type="match status" value="1"/>
</dbReference>
<evidence type="ECO:0000259" key="1">
    <source>
        <dbReference type="SMART" id="SM00382"/>
    </source>
</evidence>
<dbReference type="SMART" id="SM00382">
    <property type="entry name" value="AAA"/>
    <property type="match status" value="1"/>
</dbReference>
<dbReference type="Gene3D" id="3.40.50.300">
    <property type="entry name" value="P-loop containing nucleotide triphosphate hydrolases"/>
    <property type="match status" value="1"/>
</dbReference>
<protein>
    <submittedName>
        <fullName evidence="2">AAA family ATPase</fullName>
    </submittedName>
</protein>
<organism evidence="2 3">
    <name type="scientific">Sellimonas caecigallum</name>
    <dbReference type="NCBI Taxonomy" id="2592333"/>
    <lineage>
        <taxon>Bacteria</taxon>
        <taxon>Bacillati</taxon>
        <taxon>Bacillota</taxon>
        <taxon>Clostridia</taxon>
        <taxon>Lachnospirales</taxon>
        <taxon>Lachnospiraceae</taxon>
        <taxon>Sellimonas</taxon>
    </lineage>
</organism>
<dbReference type="InterPro" id="IPR003959">
    <property type="entry name" value="ATPase_AAA_core"/>
</dbReference>
<dbReference type="PANTHER" id="PTHR43581">
    <property type="entry name" value="ATP/GTP PHOSPHATASE"/>
    <property type="match status" value="1"/>
</dbReference>
<dbReference type="InterPro" id="IPR051396">
    <property type="entry name" value="Bact_Antivir_Def_Nuclease"/>
</dbReference>
<dbReference type="InterPro" id="IPR027417">
    <property type="entry name" value="P-loop_NTPase"/>
</dbReference>
<comment type="caution">
    <text evidence="2">The sequence shown here is derived from an EMBL/GenBank/DDBJ whole genome shotgun (WGS) entry which is preliminary data.</text>
</comment>
<gene>
    <name evidence="2" type="ORF">FLB61_06850</name>
</gene>
<dbReference type="EMBL" id="VIRV01000008">
    <property type="protein sequence ID" value="MBY0758803.1"/>
    <property type="molecule type" value="Genomic_DNA"/>
</dbReference>
<reference evidence="2 3" key="1">
    <citation type="journal article" date="2020" name="New Microbes New Infect">
        <title>Sellimonas caecigallum sp. nov., description and genome sequence of a new member of the Sellimonas genus isolated from the cecum of feral chicken.</title>
        <authorList>
            <person name="Wongkuna S."/>
            <person name="Ghimire S."/>
            <person name="Antony L."/>
            <person name="Chankhamhaengdecha S."/>
            <person name="Janvilisri T."/>
            <person name="Scaria J."/>
        </authorList>
    </citation>
    <scope>NUCLEOTIDE SEQUENCE [LARGE SCALE GENOMIC DNA]</scope>
    <source>
        <strain evidence="2 3">SW451</strain>
    </source>
</reference>
<evidence type="ECO:0000313" key="3">
    <source>
        <dbReference type="Proteomes" id="UP000779049"/>
    </source>
</evidence>
<dbReference type="PANTHER" id="PTHR43581:SF3">
    <property type="entry name" value="AAA+ ATPASE DOMAIN-CONTAINING PROTEIN"/>
    <property type="match status" value="1"/>
</dbReference>
<keyword evidence="3" id="KW-1185">Reference proteome</keyword>
<dbReference type="CDD" id="cd00267">
    <property type="entry name" value="ABC_ATPase"/>
    <property type="match status" value="1"/>
</dbReference>
<dbReference type="RefSeq" id="WP_221919746.1">
    <property type="nucleotide sequence ID" value="NZ_CP173660.1"/>
</dbReference>
<feature type="domain" description="AAA+ ATPase" evidence="1">
    <location>
        <begin position="46"/>
        <end position="258"/>
    </location>
</feature>
<dbReference type="Pfam" id="PF13304">
    <property type="entry name" value="AAA_21"/>
    <property type="match status" value="1"/>
</dbReference>
<dbReference type="InterPro" id="IPR003593">
    <property type="entry name" value="AAA+_ATPase"/>
</dbReference>